<dbReference type="Pfam" id="PF07883">
    <property type="entry name" value="Cupin_2"/>
    <property type="match status" value="1"/>
</dbReference>
<protein>
    <submittedName>
        <fullName evidence="4">Transcriptional regulator</fullName>
    </submittedName>
</protein>
<sequence>MPKLDLSQIEPHIGSNYPAPFDTPCKARSGLRLSEAGEVTQFGANLMTLSPGAWSSQRHHHSTEDEIVMIISGHPTLYESSTGVPLSPGDVTVHPMGNGIGHHMKNETDADVIYLVVGGRNPETDSAVYPDIDLDLPANGTPDRIYQHKDGTPY</sequence>
<dbReference type="InterPro" id="IPR014710">
    <property type="entry name" value="RmlC-like_jellyroll"/>
</dbReference>
<evidence type="ECO:0000256" key="1">
    <source>
        <dbReference type="ARBA" id="ARBA00022723"/>
    </source>
</evidence>
<dbReference type="EMBL" id="BMYV01000003">
    <property type="protein sequence ID" value="GGX73398.1"/>
    <property type="molecule type" value="Genomic_DNA"/>
</dbReference>
<feature type="region of interest" description="Disordered" evidence="2">
    <location>
        <begin position="1"/>
        <end position="21"/>
    </location>
</feature>
<comment type="caution">
    <text evidence="4">The sequence shown here is derived from an EMBL/GenBank/DDBJ whole genome shotgun (WGS) entry which is preliminary data.</text>
</comment>
<gene>
    <name evidence="4" type="ORF">GCM10011309_24300</name>
</gene>
<evidence type="ECO:0000259" key="3">
    <source>
        <dbReference type="Pfam" id="PF07883"/>
    </source>
</evidence>
<reference evidence="4 5" key="1">
    <citation type="journal article" date="2014" name="Int. J. Syst. Evol. Microbiol.">
        <title>Complete genome sequence of Corynebacterium casei LMG S-19264T (=DSM 44701T), isolated from a smear-ripened cheese.</title>
        <authorList>
            <consortium name="US DOE Joint Genome Institute (JGI-PGF)"/>
            <person name="Walter F."/>
            <person name="Albersmeier A."/>
            <person name="Kalinowski J."/>
            <person name="Ruckert C."/>
        </authorList>
    </citation>
    <scope>NUCLEOTIDE SEQUENCE [LARGE SCALE GENOMIC DNA]</scope>
    <source>
        <strain evidence="4 5">KCTC 23968</strain>
    </source>
</reference>
<dbReference type="GO" id="GO:0046872">
    <property type="term" value="F:metal ion binding"/>
    <property type="evidence" value="ECO:0007669"/>
    <property type="project" value="UniProtKB-KW"/>
</dbReference>
<dbReference type="PANTHER" id="PTHR35848">
    <property type="entry name" value="OXALATE-BINDING PROTEIN"/>
    <property type="match status" value="1"/>
</dbReference>
<organism evidence="4 5">
    <name type="scientific">Litorimonas cladophorae</name>
    <dbReference type="NCBI Taxonomy" id="1220491"/>
    <lineage>
        <taxon>Bacteria</taxon>
        <taxon>Pseudomonadati</taxon>
        <taxon>Pseudomonadota</taxon>
        <taxon>Alphaproteobacteria</taxon>
        <taxon>Maricaulales</taxon>
        <taxon>Robiginitomaculaceae</taxon>
    </lineage>
</organism>
<accession>A0A918KRW5</accession>
<dbReference type="PANTHER" id="PTHR35848:SF9">
    <property type="entry name" value="SLL1358 PROTEIN"/>
    <property type="match status" value="1"/>
</dbReference>
<evidence type="ECO:0000313" key="4">
    <source>
        <dbReference type="EMBL" id="GGX73398.1"/>
    </source>
</evidence>
<feature type="domain" description="Cupin type-2" evidence="3">
    <location>
        <begin position="46"/>
        <end position="117"/>
    </location>
</feature>
<dbReference type="SUPFAM" id="SSF51182">
    <property type="entry name" value="RmlC-like cupins"/>
    <property type="match status" value="1"/>
</dbReference>
<dbReference type="CDD" id="cd02224">
    <property type="entry name" value="cupin_SPO2919-like"/>
    <property type="match status" value="1"/>
</dbReference>
<evidence type="ECO:0000313" key="5">
    <source>
        <dbReference type="Proteomes" id="UP000600865"/>
    </source>
</evidence>
<keyword evidence="5" id="KW-1185">Reference proteome</keyword>
<dbReference type="RefSeq" id="WP_189586526.1">
    <property type="nucleotide sequence ID" value="NZ_BMYV01000003.1"/>
</dbReference>
<keyword evidence="1" id="KW-0479">Metal-binding</keyword>
<dbReference type="InterPro" id="IPR013096">
    <property type="entry name" value="Cupin_2"/>
</dbReference>
<proteinExistence type="predicted"/>
<name>A0A918KRW5_9PROT</name>
<dbReference type="AlphaFoldDB" id="A0A918KRW5"/>
<dbReference type="Gene3D" id="2.60.120.10">
    <property type="entry name" value="Jelly Rolls"/>
    <property type="match status" value="1"/>
</dbReference>
<evidence type="ECO:0000256" key="2">
    <source>
        <dbReference type="SAM" id="MobiDB-lite"/>
    </source>
</evidence>
<dbReference type="InterPro" id="IPR051610">
    <property type="entry name" value="GPI/OXD"/>
</dbReference>
<dbReference type="Proteomes" id="UP000600865">
    <property type="component" value="Unassembled WGS sequence"/>
</dbReference>
<dbReference type="InterPro" id="IPR011051">
    <property type="entry name" value="RmlC_Cupin_sf"/>
</dbReference>